<evidence type="ECO:0000313" key="3">
    <source>
        <dbReference type="Proteomes" id="UP000683925"/>
    </source>
</evidence>
<proteinExistence type="predicted"/>
<feature type="chain" id="PRO_5035916684" evidence="1">
    <location>
        <begin position="22"/>
        <end position="241"/>
    </location>
</feature>
<dbReference type="EMBL" id="CAJJDP010000017">
    <property type="protein sequence ID" value="CAD8145206.1"/>
    <property type="molecule type" value="Genomic_DNA"/>
</dbReference>
<dbReference type="PANTHER" id="PTHR39767:SF2">
    <property type="entry name" value="CHROMOSOME UNDETERMINED SCAFFOLD_1, WHOLE GENOME SHOTGUN SEQUENCE"/>
    <property type="match status" value="1"/>
</dbReference>
<name>A0A8S1T1D9_PAROT</name>
<sequence length="241" mass="27724">MAKISLLKILFLHPILIYKSCIQPDDVSCYNNNWIYQVEWCGDKLYIGRFGQSTKISKLFTNNNEGRIIKFSFTLGRFDSWDAGEYLLIALDNTYVVTNRVILSQGSNLCFNSWLDVVEQISYEFQLPLGKESFLLSLQSNLNDPIYDESWGIRNVIIQLLDPCVTFFSECNFQGQKWIICSGNQTSASRQLPFPIKSIKIIEGLVVQIKDPNYYGGVLQMYTSDQTCLIGFHFPKYEQPV</sequence>
<dbReference type="AlphaFoldDB" id="A0A8S1T1D9"/>
<keyword evidence="1" id="KW-0732">Signal</keyword>
<protein>
    <submittedName>
        <fullName evidence="2">Uncharacterized protein</fullName>
    </submittedName>
</protein>
<dbReference type="Proteomes" id="UP000683925">
    <property type="component" value="Unassembled WGS sequence"/>
</dbReference>
<keyword evidence="3" id="KW-1185">Reference proteome</keyword>
<dbReference type="PANTHER" id="PTHR39767">
    <property type="entry name" value="CALCIUM/CALMODULIN-BINDING MEMBRANE PROTEIN PCM4-RELATED"/>
    <property type="match status" value="1"/>
</dbReference>
<feature type="signal peptide" evidence="1">
    <location>
        <begin position="1"/>
        <end position="21"/>
    </location>
</feature>
<gene>
    <name evidence="2" type="ORF">POCTA_138.1.T0170109</name>
</gene>
<accession>A0A8S1T1D9</accession>
<reference evidence="2" key="1">
    <citation type="submission" date="2021-01" db="EMBL/GenBank/DDBJ databases">
        <authorList>
            <consortium name="Genoscope - CEA"/>
            <person name="William W."/>
        </authorList>
    </citation>
    <scope>NUCLEOTIDE SEQUENCE</scope>
</reference>
<evidence type="ECO:0000313" key="2">
    <source>
        <dbReference type="EMBL" id="CAD8145206.1"/>
    </source>
</evidence>
<evidence type="ECO:0000256" key="1">
    <source>
        <dbReference type="SAM" id="SignalP"/>
    </source>
</evidence>
<comment type="caution">
    <text evidence="2">The sequence shown here is derived from an EMBL/GenBank/DDBJ whole genome shotgun (WGS) entry which is preliminary data.</text>
</comment>
<dbReference type="OrthoDB" id="10285726at2759"/>
<dbReference type="OMA" id="FFSECNF"/>
<organism evidence="2 3">
    <name type="scientific">Paramecium octaurelia</name>
    <dbReference type="NCBI Taxonomy" id="43137"/>
    <lineage>
        <taxon>Eukaryota</taxon>
        <taxon>Sar</taxon>
        <taxon>Alveolata</taxon>
        <taxon>Ciliophora</taxon>
        <taxon>Intramacronucleata</taxon>
        <taxon>Oligohymenophorea</taxon>
        <taxon>Peniculida</taxon>
        <taxon>Parameciidae</taxon>
        <taxon>Paramecium</taxon>
    </lineage>
</organism>